<evidence type="ECO:0000313" key="1">
    <source>
        <dbReference type="EMBL" id="CAB4037131.1"/>
    </source>
</evidence>
<proteinExistence type="predicted"/>
<dbReference type="Proteomes" id="UP001152795">
    <property type="component" value="Unassembled WGS sequence"/>
</dbReference>
<dbReference type="EMBL" id="CACRXK020022767">
    <property type="protein sequence ID" value="CAB4037131.1"/>
    <property type="molecule type" value="Genomic_DNA"/>
</dbReference>
<dbReference type="SUPFAM" id="SSF56672">
    <property type="entry name" value="DNA/RNA polymerases"/>
    <property type="match status" value="1"/>
</dbReference>
<reference evidence="1" key="1">
    <citation type="submission" date="2020-04" db="EMBL/GenBank/DDBJ databases">
        <authorList>
            <person name="Alioto T."/>
            <person name="Alioto T."/>
            <person name="Gomez Garrido J."/>
        </authorList>
    </citation>
    <scope>NUCLEOTIDE SEQUENCE</scope>
    <source>
        <strain evidence="1">A484AB</strain>
    </source>
</reference>
<dbReference type="PANTHER" id="PTHR47510:SF3">
    <property type="entry name" value="ENDO_EXONUCLEASE_PHOSPHATASE DOMAIN-CONTAINING PROTEIN"/>
    <property type="match status" value="1"/>
</dbReference>
<dbReference type="PANTHER" id="PTHR47510">
    <property type="entry name" value="REVERSE TRANSCRIPTASE DOMAIN-CONTAINING PROTEIN"/>
    <property type="match status" value="1"/>
</dbReference>
<evidence type="ECO:0000313" key="2">
    <source>
        <dbReference type="Proteomes" id="UP001152795"/>
    </source>
</evidence>
<name>A0A7D9JVK5_PARCT</name>
<comment type="caution">
    <text evidence="1">The sequence shown here is derived from an EMBL/GenBank/DDBJ whole genome shotgun (WGS) entry which is preliminary data.</text>
</comment>
<organism evidence="1 2">
    <name type="scientific">Paramuricea clavata</name>
    <name type="common">Red gorgonian</name>
    <name type="synonym">Violescent sea-whip</name>
    <dbReference type="NCBI Taxonomy" id="317549"/>
    <lineage>
        <taxon>Eukaryota</taxon>
        <taxon>Metazoa</taxon>
        <taxon>Cnidaria</taxon>
        <taxon>Anthozoa</taxon>
        <taxon>Octocorallia</taxon>
        <taxon>Malacalcyonacea</taxon>
        <taxon>Plexauridae</taxon>
        <taxon>Paramuricea</taxon>
    </lineage>
</organism>
<dbReference type="PROSITE" id="PS50878">
    <property type="entry name" value="RT_POL"/>
    <property type="match status" value="1"/>
</dbReference>
<keyword evidence="2" id="KW-1185">Reference proteome</keyword>
<gene>
    <name evidence="1" type="ORF">PACLA_8A069056</name>
</gene>
<protein>
    <submittedName>
        <fullName evidence="1">Uncharacterized protein</fullName>
    </submittedName>
</protein>
<dbReference type="OrthoDB" id="10037236at2759"/>
<dbReference type="CDD" id="cd01650">
    <property type="entry name" value="RT_nLTR_like"/>
    <property type="match status" value="1"/>
</dbReference>
<sequence length="749" mass="85578">MDIALAERPSAGIFVTGDFNKLDLNTLCRRFNLRKQVKSPTRGKNILNQILINMSDLYDEVLHIPPIGRSDLQCLILPPKTRQKMPPVSKKYRQMKPENLNVLGLKMNLEDWEKVYSEWDVDDKVSVFNYIVICMLDEALPVRTVRAHCTDKPWMTPNIKALIKARQRAFTKGETPKYKSLHAKVTKLIFNAKATYYKSKAEGNHQSNPAKWYKTIYKLAAATENQQSLSSPDHADLMEIADRLQRSFTKPWLGIQPDLPRLQAVEHLLKDSHPLLPSIGQVKTVLKHLNPRKATGLDNIPAWCLKRYEEELAPVVHDIVIASMVQCKYSTSYKHGIISAIPKIRPPTDLDNDFRQVSVLPQLAKVIEKLQLQLNKSSFNIETNQHAFTGGHSTVSALTSISQNWFDSTDNSSTGRQGAHALFVDFRKAFDLVDHKILLDKLADMNVTRSFWLWIMSFLEGRTQQVNLLGVLSFTASCPAGVPQGSAISPTLFNIHTNDMEESVSEKACVNTIKYADDCTMDTCIRLGESTDLQSALDSVQSWAVENKMELNAKKTKDMWINFTEAPPPLPLHIGDAIIERVDNFKLLGTWFQKDLKLNKHVEETTRKAAKNLHFLRECRRANLPVEVGLTTYLTKIRPILEYCSPVWGGLPRYLKDELERVQRRSLRIIGLPHGYLPTLEEKRIEATSRELVNILGDPSHIFYQRTMEHNKHNYNLRRRDGIFKYAPFSGTERHRNSFVPRAMRQGLH</sequence>
<dbReference type="Pfam" id="PF00078">
    <property type="entry name" value="RVT_1"/>
    <property type="match status" value="1"/>
</dbReference>
<dbReference type="InterPro" id="IPR043502">
    <property type="entry name" value="DNA/RNA_pol_sf"/>
</dbReference>
<dbReference type="InterPro" id="IPR000477">
    <property type="entry name" value="RT_dom"/>
</dbReference>
<dbReference type="AlphaFoldDB" id="A0A7D9JVK5"/>
<accession>A0A7D9JVK5</accession>